<name>A0ABP7NXN2_9GAMM</name>
<feature type="domain" description="AMP-dependent synthetase/ligase" evidence="1">
    <location>
        <begin position="29"/>
        <end position="408"/>
    </location>
</feature>
<evidence type="ECO:0000313" key="3">
    <source>
        <dbReference type="EMBL" id="GAA3956194.1"/>
    </source>
</evidence>
<sequence length="568" mass="63428">MFTRHYEVWPKHLPKHLAVPETSLVANLEISALRYPDKTAIIYYDTRMTYRALLSEVEALAGYLQHEGVRKGDRVLLYMQNAPQFIVAYYAILRADAVVVPVNPMNRTVELEHYLSDTEAAICICGQELVPCIAPLLGTGHLRQVITTAYSEYIRTPTDLNLPAEVQAPLEAQDVEGCVAWRNALAAGYQPAEHTAGPDDMCVFPYSSGTTGAPKGCMHTHRSVMATAVHRVVWLESTSEEVVLATLPFFHVTGMQGAMNGPIYCGSTVVIMTRWDRKLAAELIQRYRITGWVNIATMAIDFLSDPDVEHHDLSSLKSIGGGGAAMPKAIEEKLRTLTGLPYIEGYGLSETIAATHINPVDEPKAQCLGIPVFDVDSHVIDVDTLQPKGPNEVGEIVSHGPQIFQGYWKRPDETRKAFIELDGKRFFRTGDIGYYDEQGYFFMVDRVKRMINASGFKVWPSEVENLMYRHPAIQECCIISSPHERRGETVKACVVLKSGHEGKVREADIIDWCKAEMAAYKVPACVEFMSSLPRSPTGKLMWRALQEDEWAKQPEGTLNNNNHTEEVL</sequence>
<dbReference type="InterPro" id="IPR042099">
    <property type="entry name" value="ANL_N_sf"/>
</dbReference>
<dbReference type="InterPro" id="IPR020845">
    <property type="entry name" value="AMP-binding_CS"/>
</dbReference>
<dbReference type="InterPro" id="IPR045851">
    <property type="entry name" value="AMP-bd_C_sf"/>
</dbReference>
<dbReference type="GO" id="GO:0016874">
    <property type="term" value="F:ligase activity"/>
    <property type="evidence" value="ECO:0007669"/>
    <property type="project" value="UniProtKB-KW"/>
</dbReference>
<keyword evidence="4" id="KW-1185">Reference proteome</keyword>
<evidence type="ECO:0000259" key="2">
    <source>
        <dbReference type="Pfam" id="PF13193"/>
    </source>
</evidence>
<dbReference type="InterPro" id="IPR050237">
    <property type="entry name" value="ATP-dep_AMP-bd_enzyme"/>
</dbReference>
<reference evidence="4" key="1">
    <citation type="journal article" date="2019" name="Int. J. Syst. Evol. Microbiol.">
        <title>The Global Catalogue of Microorganisms (GCM) 10K type strain sequencing project: providing services to taxonomists for standard genome sequencing and annotation.</title>
        <authorList>
            <consortium name="The Broad Institute Genomics Platform"/>
            <consortium name="The Broad Institute Genome Sequencing Center for Infectious Disease"/>
            <person name="Wu L."/>
            <person name="Ma J."/>
        </authorList>
    </citation>
    <scope>NUCLEOTIDE SEQUENCE [LARGE SCALE GENOMIC DNA]</scope>
    <source>
        <strain evidence="4">JCM 17555</strain>
    </source>
</reference>
<organism evidence="3 4">
    <name type="scientific">Allohahella marinimesophila</name>
    <dbReference type="NCBI Taxonomy" id="1054972"/>
    <lineage>
        <taxon>Bacteria</taxon>
        <taxon>Pseudomonadati</taxon>
        <taxon>Pseudomonadota</taxon>
        <taxon>Gammaproteobacteria</taxon>
        <taxon>Oceanospirillales</taxon>
        <taxon>Hahellaceae</taxon>
        <taxon>Allohahella</taxon>
    </lineage>
</organism>
<dbReference type="RefSeq" id="WP_344804581.1">
    <property type="nucleotide sequence ID" value="NZ_BAABBO010000007.1"/>
</dbReference>
<proteinExistence type="predicted"/>
<evidence type="ECO:0000259" key="1">
    <source>
        <dbReference type="Pfam" id="PF00501"/>
    </source>
</evidence>
<evidence type="ECO:0000313" key="4">
    <source>
        <dbReference type="Proteomes" id="UP001501337"/>
    </source>
</evidence>
<dbReference type="Gene3D" id="3.40.50.12780">
    <property type="entry name" value="N-terminal domain of ligase-like"/>
    <property type="match status" value="1"/>
</dbReference>
<dbReference type="PANTHER" id="PTHR43767">
    <property type="entry name" value="LONG-CHAIN-FATTY-ACID--COA LIGASE"/>
    <property type="match status" value="1"/>
</dbReference>
<dbReference type="NCBIfam" id="NF006181">
    <property type="entry name" value="PRK08314.1"/>
    <property type="match status" value="1"/>
</dbReference>
<dbReference type="Proteomes" id="UP001501337">
    <property type="component" value="Unassembled WGS sequence"/>
</dbReference>
<dbReference type="EMBL" id="BAABBO010000007">
    <property type="protein sequence ID" value="GAA3956194.1"/>
    <property type="molecule type" value="Genomic_DNA"/>
</dbReference>
<comment type="caution">
    <text evidence="3">The sequence shown here is derived from an EMBL/GenBank/DDBJ whole genome shotgun (WGS) entry which is preliminary data.</text>
</comment>
<dbReference type="InterPro" id="IPR025110">
    <property type="entry name" value="AMP-bd_C"/>
</dbReference>
<dbReference type="SUPFAM" id="SSF56801">
    <property type="entry name" value="Acetyl-CoA synthetase-like"/>
    <property type="match status" value="1"/>
</dbReference>
<accession>A0ABP7NXN2</accession>
<dbReference type="Pfam" id="PF13193">
    <property type="entry name" value="AMP-binding_C"/>
    <property type="match status" value="1"/>
</dbReference>
<protein>
    <submittedName>
        <fullName evidence="3">Long-chain fatty acid--CoA ligase</fullName>
    </submittedName>
</protein>
<dbReference type="Pfam" id="PF00501">
    <property type="entry name" value="AMP-binding"/>
    <property type="match status" value="1"/>
</dbReference>
<dbReference type="PROSITE" id="PS00455">
    <property type="entry name" value="AMP_BINDING"/>
    <property type="match status" value="1"/>
</dbReference>
<gene>
    <name evidence="3" type="ORF">GCM10022278_13420</name>
</gene>
<dbReference type="InterPro" id="IPR000873">
    <property type="entry name" value="AMP-dep_synth/lig_dom"/>
</dbReference>
<dbReference type="PANTHER" id="PTHR43767:SF1">
    <property type="entry name" value="NONRIBOSOMAL PEPTIDE SYNTHASE PES1 (EUROFUNG)-RELATED"/>
    <property type="match status" value="1"/>
</dbReference>
<feature type="domain" description="AMP-binding enzyme C-terminal" evidence="2">
    <location>
        <begin position="462"/>
        <end position="539"/>
    </location>
</feature>
<keyword evidence="3" id="KW-0436">Ligase</keyword>
<dbReference type="Gene3D" id="3.30.300.30">
    <property type="match status" value="1"/>
</dbReference>